<evidence type="ECO:0000256" key="5">
    <source>
        <dbReference type="ARBA" id="ARBA00022741"/>
    </source>
</evidence>
<dbReference type="PROSITE" id="PS00211">
    <property type="entry name" value="ABC_TRANSPORTER_1"/>
    <property type="match status" value="1"/>
</dbReference>
<comment type="caution">
    <text evidence="9">The sequence shown here is derived from an EMBL/GenBank/DDBJ whole genome shotgun (WGS) entry which is preliminary data.</text>
</comment>
<dbReference type="InterPro" id="IPR050388">
    <property type="entry name" value="ABC_Ni/Peptide_Import"/>
</dbReference>
<evidence type="ECO:0000256" key="2">
    <source>
        <dbReference type="ARBA" id="ARBA00005417"/>
    </source>
</evidence>
<dbReference type="InterPro" id="IPR017871">
    <property type="entry name" value="ABC_transporter-like_CS"/>
</dbReference>
<dbReference type="GO" id="GO:0005524">
    <property type="term" value="F:ATP binding"/>
    <property type="evidence" value="ECO:0007669"/>
    <property type="project" value="UniProtKB-KW"/>
</dbReference>
<dbReference type="InterPro" id="IPR003439">
    <property type="entry name" value="ABC_transporter-like_ATP-bd"/>
</dbReference>
<evidence type="ECO:0000256" key="7">
    <source>
        <dbReference type="ARBA" id="ARBA00023136"/>
    </source>
</evidence>
<protein>
    <submittedName>
        <fullName evidence="9">ABC transporter ATP-binding protein</fullName>
    </submittedName>
</protein>
<evidence type="ECO:0000313" key="9">
    <source>
        <dbReference type="EMBL" id="HIX76915.1"/>
    </source>
</evidence>
<dbReference type="PANTHER" id="PTHR43297">
    <property type="entry name" value="OLIGOPEPTIDE TRANSPORT ATP-BINDING PROTEIN APPD"/>
    <property type="match status" value="1"/>
</dbReference>
<evidence type="ECO:0000259" key="8">
    <source>
        <dbReference type="PROSITE" id="PS50893"/>
    </source>
</evidence>
<feature type="domain" description="ABC transporter" evidence="8">
    <location>
        <begin position="2"/>
        <end position="250"/>
    </location>
</feature>
<keyword evidence="5" id="KW-0547">Nucleotide-binding</keyword>
<dbReference type="Gene3D" id="3.40.50.300">
    <property type="entry name" value="P-loop containing nucleotide triphosphate hydrolases"/>
    <property type="match status" value="1"/>
</dbReference>
<sequence length="262" mass="28643">MLSLQDVSVIYGKNAEPAVRNVSFEMKQGEIVGIVGESGSGKTTVVRAILGCLPGQGHVSGGDIRFEGESLTGLSGEVWRRRRGTELSMIFQDSGAMLNPIRRIGSQYVEYIRAHLRIQKKEAWERGVGMLERMGLPDGGHVMRSYPFQLSGGMRQRVGIAMAMTFQPKLLLADEPTSALDVTTQAQIVRQMLELRDRCGTGILLVTHNLGVAACMADRILVMKDGRIAEAGTRDQILRHPSGAYTRRLVGSVPSMGGDRYV</sequence>
<proteinExistence type="inferred from homology"/>
<dbReference type="SMART" id="SM00382">
    <property type="entry name" value="AAA"/>
    <property type="match status" value="1"/>
</dbReference>
<dbReference type="PANTHER" id="PTHR43297:SF2">
    <property type="entry name" value="DIPEPTIDE TRANSPORT ATP-BINDING PROTEIN DPPD"/>
    <property type="match status" value="1"/>
</dbReference>
<reference evidence="9" key="2">
    <citation type="submission" date="2021-04" db="EMBL/GenBank/DDBJ databases">
        <authorList>
            <person name="Gilroy R."/>
        </authorList>
    </citation>
    <scope>NUCLEOTIDE SEQUENCE</scope>
    <source>
        <strain evidence="9">CHK183-1962</strain>
    </source>
</reference>
<dbReference type="InterPro" id="IPR003593">
    <property type="entry name" value="AAA+_ATPase"/>
</dbReference>
<evidence type="ECO:0000256" key="4">
    <source>
        <dbReference type="ARBA" id="ARBA00022475"/>
    </source>
</evidence>
<dbReference type="PROSITE" id="PS50893">
    <property type="entry name" value="ABC_TRANSPORTER_2"/>
    <property type="match status" value="1"/>
</dbReference>
<name>A0A9D2BHM4_9FIRM</name>
<keyword evidence="6 9" id="KW-0067">ATP-binding</keyword>
<comment type="subcellular location">
    <subcellularLocation>
        <location evidence="1">Cell membrane</location>
        <topology evidence="1">Peripheral membrane protein</topology>
    </subcellularLocation>
</comment>
<evidence type="ECO:0000313" key="10">
    <source>
        <dbReference type="Proteomes" id="UP000886890"/>
    </source>
</evidence>
<dbReference type="GO" id="GO:0016887">
    <property type="term" value="F:ATP hydrolysis activity"/>
    <property type="evidence" value="ECO:0007669"/>
    <property type="project" value="InterPro"/>
</dbReference>
<keyword evidence="7" id="KW-0472">Membrane</keyword>
<keyword evidence="3" id="KW-0813">Transport</keyword>
<dbReference type="AlphaFoldDB" id="A0A9D2BHM4"/>
<dbReference type="EMBL" id="DXEK01000079">
    <property type="protein sequence ID" value="HIX76915.1"/>
    <property type="molecule type" value="Genomic_DNA"/>
</dbReference>
<gene>
    <name evidence="9" type="ORF">H9734_04875</name>
</gene>
<dbReference type="Proteomes" id="UP000886890">
    <property type="component" value="Unassembled WGS sequence"/>
</dbReference>
<reference evidence="9" key="1">
    <citation type="journal article" date="2021" name="PeerJ">
        <title>Extensive microbial diversity within the chicken gut microbiome revealed by metagenomics and culture.</title>
        <authorList>
            <person name="Gilroy R."/>
            <person name="Ravi A."/>
            <person name="Getino M."/>
            <person name="Pursley I."/>
            <person name="Horton D.L."/>
            <person name="Alikhan N.F."/>
            <person name="Baker D."/>
            <person name="Gharbi K."/>
            <person name="Hall N."/>
            <person name="Watson M."/>
            <person name="Adriaenssens E.M."/>
            <person name="Foster-Nyarko E."/>
            <person name="Jarju S."/>
            <person name="Secka A."/>
            <person name="Antonio M."/>
            <person name="Oren A."/>
            <person name="Chaudhuri R.R."/>
            <person name="La Ragione R."/>
            <person name="Hildebrand F."/>
            <person name="Pallen M.J."/>
        </authorList>
    </citation>
    <scope>NUCLEOTIDE SEQUENCE</scope>
    <source>
        <strain evidence="9">CHK183-1962</strain>
    </source>
</reference>
<evidence type="ECO:0000256" key="3">
    <source>
        <dbReference type="ARBA" id="ARBA00022448"/>
    </source>
</evidence>
<comment type="similarity">
    <text evidence="2">Belongs to the ABC transporter superfamily.</text>
</comment>
<keyword evidence="4" id="KW-1003">Cell membrane</keyword>
<dbReference type="CDD" id="cd03257">
    <property type="entry name" value="ABC_NikE_OppD_transporters"/>
    <property type="match status" value="1"/>
</dbReference>
<evidence type="ECO:0000256" key="1">
    <source>
        <dbReference type="ARBA" id="ARBA00004202"/>
    </source>
</evidence>
<dbReference type="GO" id="GO:0005886">
    <property type="term" value="C:plasma membrane"/>
    <property type="evidence" value="ECO:0007669"/>
    <property type="project" value="UniProtKB-SubCell"/>
</dbReference>
<dbReference type="SUPFAM" id="SSF52540">
    <property type="entry name" value="P-loop containing nucleoside triphosphate hydrolases"/>
    <property type="match status" value="1"/>
</dbReference>
<evidence type="ECO:0000256" key="6">
    <source>
        <dbReference type="ARBA" id="ARBA00022840"/>
    </source>
</evidence>
<dbReference type="Pfam" id="PF00005">
    <property type="entry name" value="ABC_tran"/>
    <property type="match status" value="1"/>
</dbReference>
<dbReference type="InterPro" id="IPR027417">
    <property type="entry name" value="P-loop_NTPase"/>
</dbReference>
<accession>A0A9D2BHM4</accession>
<organism evidence="9 10">
    <name type="scientific">Candidatus Fusicatenibacter merdavium</name>
    <dbReference type="NCBI Taxonomy" id="2838600"/>
    <lineage>
        <taxon>Bacteria</taxon>
        <taxon>Bacillati</taxon>
        <taxon>Bacillota</taxon>
        <taxon>Clostridia</taxon>
        <taxon>Lachnospirales</taxon>
        <taxon>Lachnospiraceae</taxon>
        <taxon>Fusicatenibacter</taxon>
    </lineage>
</organism>